<proteinExistence type="predicted"/>
<name>A0A017TBD2_9BACT</name>
<dbReference type="AlphaFoldDB" id="A0A017TBD2"/>
<dbReference type="EMBL" id="ASRX01000018">
    <property type="protein sequence ID" value="EYF06125.1"/>
    <property type="molecule type" value="Genomic_DNA"/>
</dbReference>
<feature type="region of interest" description="Disordered" evidence="1">
    <location>
        <begin position="1"/>
        <end position="62"/>
    </location>
</feature>
<evidence type="ECO:0000313" key="3">
    <source>
        <dbReference type="Proteomes" id="UP000019678"/>
    </source>
</evidence>
<organism evidence="2 3">
    <name type="scientific">Chondromyces apiculatus DSM 436</name>
    <dbReference type="NCBI Taxonomy" id="1192034"/>
    <lineage>
        <taxon>Bacteria</taxon>
        <taxon>Pseudomonadati</taxon>
        <taxon>Myxococcota</taxon>
        <taxon>Polyangia</taxon>
        <taxon>Polyangiales</taxon>
        <taxon>Polyangiaceae</taxon>
        <taxon>Chondromyces</taxon>
    </lineage>
</organism>
<sequence length="62" mass="6162">MDGHGILSCSAGLRRGVGTSPKVSERLGASPKDSERLGASPRKGGASAPEEAGRGAGGATWR</sequence>
<protein>
    <submittedName>
        <fullName evidence="2">Uncharacterized protein</fullName>
    </submittedName>
</protein>
<reference evidence="2 3" key="1">
    <citation type="submission" date="2013-05" db="EMBL/GenBank/DDBJ databases">
        <title>Genome assembly of Chondromyces apiculatus DSM 436.</title>
        <authorList>
            <person name="Sharma G."/>
            <person name="Khatri I."/>
            <person name="Kaur C."/>
            <person name="Mayilraj S."/>
            <person name="Subramanian S."/>
        </authorList>
    </citation>
    <scope>NUCLEOTIDE SEQUENCE [LARGE SCALE GENOMIC DNA]</scope>
    <source>
        <strain evidence="2 3">DSM 436</strain>
    </source>
</reference>
<accession>A0A017TBD2</accession>
<comment type="caution">
    <text evidence="2">The sequence shown here is derived from an EMBL/GenBank/DDBJ whole genome shotgun (WGS) entry which is preliminary data.</text>
</comment>
<evidence type="ECO:0000313" key="2">
    <source>
        <dbReference type="EMBL" id="EYF06125.1"/>
    </source>
</evidence>
<dbReference type="Proteomes" id="UP000019678">
    <property type="component" value="Unassembled WGS sequence"/>
</dbReference>
<gene>
    <name evidence="2" type="ORF">CAP_2315</name>
</gene>
<keyword evidence="3" id="KW-1185">Reference proteome</keyword>
<evidence type="ECO:0000256" key="1">
    <source>
        <dbReference type="SAM" id="MobiDB-lite"/>
    </source>
</evidence>